<dbReference type="Proteomes" id="UP001201812">
    <property type="component" value="Unassembled WGS sequence"/>
</dbReference>
<name>A0AAD4RBF0_9BILA</name>
<keyword evidence="2" id="KW-1185">Reference proteome</keyword>
<dbReference type="AlphaFoldDB" id="A0AAD4RBF0"/>
<dbReference type="EMBL" id="JAKKPZ010000003">
    <property type="protein sequence ID" value="KAI1723761.1"/>
    <property type="molecule type" value="Genomic_DNA"/>
</dbReference>
<evidence type="ECO:0000313" key="2">
    <source>
        <dbReference type="Proteomes" id="UP001201812"/>
    </source>
</evidence>
<organism evidence="1 2">
    <name type="scientific">Ditylenchus destructor</name>
    <dbReference type="NCBI Taxonomy" id="166010"/>
    <lineage>
        <taxon>Eukaryota</taxon>
        <taxon>Metazoa</taxon>
        <taxon>Ecdysozoa</taxon>
        <taxon>Nematoda</taxon>
        <taxon>Chromadorea</taxon>
        <taxon>Rhabditida</taxon>
        <taxon>Tylenchina</taxon>
        <taxon>Tylenchomorpha</taxon>
        <taxon>Sphaerularioidea</taxon>
        <taxon>Anguinidae</taxon>
        <taxon>Anguininae</taxon>
        <taxon>Ditylenchus</taxon>
    </lineage>
</organism>
<proteinExistence type="predicted"/>
<evidence type="ECO:0000313" key="1">
    <source>
        <dbReference type="EMBL" id="KAI1723761.1"/>
    </source>
</evidence>
<accession>A0AAD4RBF0</accession>
<sequence length="249" mass="28950">MILRRLGLIISLIRCLRRLKVGELELEFSKKKKRRRRRNSSRVCEEDIVDEFMEDTSLISKVRLDPDAKLTTEQKMKNIQEQLPEPRNPFKKPIAKLLNMIKTVNDSTSTEDLEWALEALSLASYRKRQSTDDLEDFFIQAVLHVSQREHFPSKAKVKVALAQINLDPEVVLALFSESNQEDHPRKRAKLSIKSKSERIAEYLKGESSEEQENRLLFTLEILCISTVNFASATPELVKRLFDFVEKYVT</sequence>
<comment type="caution">
    <text evidence="1">The sequence shown here is derived from an EMBL/GenBank/DDBJ whole genome shotgun (WGS) entry which is preliminary data.</text>
</comment>
<reference evidence="1" key="1">
    <citation type="submission" date="2022-01" db="EMBL/GenBank/DDBJ databases">
        <title>Genome Sequence Resource for Two Populations of Ditylenchus destructor, the Migratory Endoparasitic Phytonematode.</title>
        <authorList>
            <person name="Zhang H."/>
            <person name="Lin R."/>
            <person name="Xie B."/>
        </authorList>
    </citation>
    <scope>NUCLEOTIDE SEQUENCE</scope>
    <source>
        <strain evidence="1">BazhouSP</strain>
    </source>
</reference>
<gene>
    <name evidence="1" type="ORF">DdX_03933</name>
</gene>
<protein>
    <submittedName>
        <fullName evidence="1">Uncharacterized protein</fullName>
    </submittedName>
</protein>